<feature type="domain" description="Cyclin-like" evidence="2">
    <location>
        <begin position="192"/>
        <end position="281"/>
    </location>
</feature>
<name>A0A0X3PA65_SCHSO</name>
<dbReference type="Pfam" id="PF00134">
    <property type="entry name" value="Cyclin_N"/>
    <property type="match status" value="1"/>
</dbReference>
<dbReference type="SMART" id="SM00385">
    <property type="entry name" value="CYCLIN"/>
    <property type="match status" value="1"/>
</dbReference>
<organism evidence="3">
    <name type="scientific">Schistocephalus solidus</name>
    <name type="common">Tapeworm</name>
    <dbReference type="NCBI Taxonomy" id="70667"/>
    <lineage>
        <taxon>Eukaryota</taxon>
        <taxon>Metazoa</taxon>
        <taxon>Spiralia</taxon>
        <taxon>Lophotrochozoa</taxon>
        <taxon>Platyhelminthes</taxon>
        <taxon>Cestoda</taxon>
        <taxon>Eucestoda</taxon>
        <taxon>Diphyllobothriidea</taxon>
        <taxon>Diphyllobothriidae</taxon>
        <taxon>Schistocephalus</taxon>
    </lineage>
</organism>
<gene>
    <name evidence="3" type="ORF">TR157438</name>
</gene>
<dbReference type="InterPro" id="IPR039361">
    <property type="entry name" value="Cyclin"/>
</dbReference>
<proteinExistence type="inferred from homology"/>
<dbReference type="InterPro" id="IPR013763">
    <property type="entry name" value="Cyclin-like_dom"/>
</dbReference>
<dbReference type="FunFam" id="1.10.472.10:FF:000006">
    <property type="entry name" value="Cyclin I"/>
    <property type="match status" value="1"/>
</dbReference>
<dbReference type="PANTHER" id="PTHR10177">
    <property type="entry name" value="CYCLINS"/>
    <property type="match status" value="1"/>
</dbReference>
<dbReference type="AlphaFoldDB" id="A0A0X3PA65"/>
<dbReference type="SUPFAM" id="SSF47954">
    <property type="entry name" value="Cyclin-like"/>
    <property type="match status" value="1"/>
</dbReference>
<evidence type="ECO:0000256" key="1">
    <source>
        <dbReference type="RuleBase" id="RU000383"/>
    </source>
</evidence>
<evidence type="ECO:0000259" key="2">
    <source>
        <dbReference type="SMART" id="SM00385"/>
    </source>
</evidence>
<accession>A0A0X3PA65</accession>
<sequence>MVEVPKNFTPLTEEKQALSPSLCSKVPSLCQPAELDRSDYSETRLMAASKRSIIKTQNRSFSGGTRTSPTGFLQLSEGGVTPTSSVRSTVDDIKRLRPDSNGTSLRDTFKSRSLRRIRNHSVPTQLESSFSKICASLSSSEVVCKTSLLSKPRLQKLLSMELAYHPNNAFLYYVDPVVEDKVDATLRNEAVHGLRCIHNAFFTLSAETFCKAVNLIDRFVVKVKVKPKYMSCVAAAAYHIAAKLSESTAELGVPNPDTLVQISRCGGSSADLLRLEDIIKTKLGGDLDGVNAYDFLRLFASAAVVFPDSGTFPSPGDQEACTGQAESVEEARPDDGDDDDEVFMANGAVGSCGGGGNKITGQRLLSPISRGCSRSLPDDPHSASSACELTGTLPSTAAPQGRRMYDLWSAMTSRLVVSLCSLEVYRYRPATLALSILLQLRVVGVPGLARLCNVKMDEVRQCGTLVEELYDIYYLDAHPSNRRALVWTLSRRTLCRIGCSSPTPLDTISEDCENDKEDNLQFLFEP</sequence>
<dbReference type="Gene3D" id="1.10.472.10">
    <property type="entry name" value="Cyclin-like"/>
    <property type="match status" value="1"/>
</dbReference>
<dbReference type="InterPro" id="IPR036915">
    <property type="entry name" value="Cyclin-like_sf"/>
</dbReference>
<protein>
    <recommendedName>
        <fullName evidence="2">Cyclin-like domain-containing protein</fullName>
    </recommendedName>
</protein>
<evidence type="ECO:0000313" key="3">
    <source>
        <dbReference type="EMBL" id="JAP48814.1"/>
    </source>
</evidence>
<comment type="similarity">
    <text evidence="1">Belongs to the cyclin family.</text>
</comment>
<keyword evidence="1" id="KW-0195">Cyclin</keyword>
<reference evidence="3" key="1">
    <citation type="submission" date="2016-01" db="EMBL/GenBank/DDBJ databases">
        <title>Reference transcriptome for the parasite Schistocephalus solidus: insights into the molecular evolution of parasitism.</title>
        <authorList>
            <person name="Hebert F.O."/>
            <person name="Grambauer S."/>
            <person name="Barber I."/>
            <person name="Landry C.R."/>
            <person name="Aubin-Horth N."/>
        </authorList>
    </citation>
    <scope>NUCLEOTIDE SEQUENCE</scope>
</reference>
<dbReference type="EMBL" id="GEEE01014411">
    <property type="protein sequence ID" value="JAP48814.1"/>
    <property type="molecule type" value="Transcribed_RNA"/>
</dbReference>
<dbReference type="InterPro" id="IPR006671">
    <property type="entry name" value="Cyclin_N"/>
</dbReference>